<dbReference type="GO" id="GO:0012505">
    <property type="term" value="C:endomembrane system"/>
    <property type="evidence" value="ECO:0007669"/>
    <property type="project" value="UniProtKB-SubCell"/>
</dbReference>
<evidence type="ECO:0000256" key="2">
    <source>
        <dbReference type="ARBA" id="ARBA00022692"/>
    </source>
</evidence>
<dbReference type="InterPro" id="IPR010096">
    <property type="entry name" value="NADH-Q_OxRdtase_suN/2"/>
</dbReference>
<keyword evidence="5" id="KW-0874">Quinone</keyword>
<keyword evidence="3 5" id="KW-1133">Transmembrane helix</keyword>
<comment type="catalytic activity">
    <reaction evidence="5">
        <text>a quinone + NADH + 5 H(+)(in) = a quinol + NAD(+) + 4 H(+)(out)</text>
        <dbReference type="Rhea" id="RHEA:57888"/>
        <dbReference type="ChEBI" id="CHEBI:15378"/>
        <dbReference type="ChEBI" id="CHEBI:24646"/>
        <dbReference type="ChEBI" id="CHEBI:57540"/>
        <dbReference type="ChEBI" id="CHEBI:57945"/>
        <dbReference type="ChEBI" id="CHEBI:132124"/>
    </reaction>
</comment>
<dbReference type="PRINTS" id="PR01434">
    <property type="entry name" value="NADHDHGNASE5"/>
</dbReference>
<evidence type="ECO:0000259" key="7">
    <source>
        <dbReference type="Pfam" id="PF00361"/>
    </source>
</evidence>
<dbReference type="GO" id="GO:0048038">
    <property type="term" value="F:quinone binding"/>
    <property type="evidence" value="ECO:0007669"/>
    <property type="project" value="UniProtKB-KW"/>
</dbReference>
<keyword evidence="2 5" id="KW-0812">Transmembrane</keyword>
<dbReference type="HAMAP" id="MF_00445">
    <property type="entry name" value="NDH1_NuoN_1"/>
    <property type="match status" value="1"/>
</dbReference>
<feature type="transmembrane region" description="Helical" evidence="5">
    <location>
        <begin position="204"/>
        <end position="229"/>
    </location>
</feature>
<comment type="subcellular location">
    <subcellularLocation>
        <location evidence="5">Cell membrane</location>
        <topology evidence="5">Multi-pass membrane protein</topology>
    </subcellularLocation>
    <subcellularLocation>
        <location evidence="1">Endomembrane system</location>
        <topology evidence="1">Multi-pass membrane protein</topology>
    </subcellularLocation>
    <subcellularLocation>
        <location evidence="6">Membrane</location>
        <topology evidence="6">Multi-pass membrane protein</topology>
    </subcellularLocation>
</comment>
<feature type="transmembrane region" description="Helical" evidence="5">
    <location>
        <begin position="300"/>
        <end position="318"/>
    </location>
</feature>
<comment type="subunit">
    <text evidence="5">NDH-1 is composed of 14 different subunits. Subunits NuoA, H, J, K, L, M, N constitute the membrane sector of the complex.</text>
</comment>
<feature type="domain" description="NADH:quinone oxidoreductase/Mrp antiporter transmembrane" evidence="7">
    <location>
        <begin position="126"/>
        <end position="419"/>
    </location>
</feature>
<keyword evidence="5" id="KW-1003">Cell membrane</keyword>
<dbReference type="EMBL" id="JAZHOF010000013">
    <property type="protein sequence ID" value="MEJ8574646.1"/>
    <property type="molecule type" value="Genomic_DNA"/>
</dbReference>
<evidence type="ECO:0000256" key="6">
    <source>
        <dbReference type="RuleBase" id="RU000320"/>
    </source>
</evidence>
<feature type="transmembrane region" description="Helical" evidence="5">
    <location>
        <begin position="161"/>
        <end position="184"/>
    </location>
</feature>
<dbReference type="AlphaFoldDB" id="A0AAW9S4G0"/>
<evidence type="ECO:0000313" key="8">
    <source>
        <dbReference type="EMBL" id="MEJ8574646.1"/>
    </source>
</evidence>
<accession>A0AAW9S4G0</accession>
<name>A0AAW9S4G0_9HYPH</name>
<evidence type="ECO:0000256" key="4">
    <source>
        <dbReference type="ARBA" id="ARBA00023136"/>
    </source>
</evidence>
<gene>
    <name evidence="5 8" type="primary">nuoN</name>
    <name evidence="8" type="ORF">V3328_24415</name>
</gene>
<evidence type="ECO:0000313" key="9">
    <source>
        <dbReference type="Proteomes" id="UP001378188"/>
    </source>
</evidence>
<dbReference type="GO" id="GO:0042773">
    <property type="term" value="P:ATP synthesis coupled electron transport"/>
    <property type="evidence" value="ECO:0007669"/>
    <property type="project" value="InterPro"/>
</dbReference>
<keyword evidence="9" id="KW-1185">Reference proteome</keyword>
<feature type="transmembrane region" description="Helical" evidence="5">
    <location>
        <begin position="367"/>
        <end position="386"/>
    </location>
</feature>
<dbReference type="NCBIfam" id="NF004440">
    <property type="entry name" value="PRK05777.1-3"/>
    <property type="match status" value="1"/>
</dbReference>
<dbReference type="Proteomes" id="UP001378188">
    <property type="component" value="Unassembled WGS sequence"/>
</dbReference>
<dbReference type="GO" id="GO:0008137">
    <property type="term" value="F:NADH dehydrogenase (ubiquinone) activity"/>
    <property type="evidence" value="ECO:0007669"/>
    <property type="project" value="InterPro"/>
</dbReference>
<proteinExistence type="inferred from homology"/>
<feature type="transmembrane region" description="Helical" evidence="5">
    <location>
        <begin position="107"/>
        <end position="124"/>
    </location>
</feature>
<feature type="transmembrane region" description="Helical" evidence="5">
    <location>
        <begin position="406"/>
        <end position="425"/>
    </location>
</feature>
<dbReference type="Pfam" id="PF00361">
    <property type="entry name" value="Proton_antipo_M"/>
    <property type="match status" value="1"/>
</dbReference>
<dbReference type="EC" id="7.1.1.-" evidence="5"/>
<keyword evidence="5" id="KW-1278">Translocase</keyword>
<reference evidence="8 9" key="1">
    <citation type="submission" date="2024-02" db="EMBL/GenBank/DDBJ databases">
        <title>Genome analysis and characterization of Microbaculum marinisediminis sp. nov., isolated from marine sediment.</title>
        <authorList>
            <person name="Du Z.-J."/>
            <person name="Ye Y.-Q."/>
            <person name="Zhang Z.-R."/>
            <person name="Yuan S.-M."/>
            <person name="Zhang X.-Y."/>
        </authorList>
    </citation>
    <scope>NUCLEOTIDE SEQUENCE [LARGE SCALE GENOMIC DNA]</scope>
    <source>
        <strain evidence="8 9">SDUM1044001</strain>
    </source>
</reference>
<sequence length="480" mass="50526">MQANMTFATFLPAAPEILLAVGAMVALMIGAFRNEKSPSISAGLSMALVIAAGVLVWLIPAEGTPVFSDGFVLDPFARFMKTLIAIGSAAAILLSVDYMRFGRLNRFEYPVLIVLATTGMFVMVSANDLITLYLGLELQSLAAYVVASIQRDSARSTEAGLKYFVLGALASGMLLYGASLVYGFCGSVTYAGIADSVTTGGGSIGLIFGLVFLFAGIAFKISAVPFHMWTPDVYEGAPTPVTAFFASAPKVAAMGMLIRVAVEAFPAATAQWQQIIAFLAIASMALGAFAAIGQRNIKRLMAYSSIANMGYALVGLAAGSEAGVQGIVIYMAIYLAMTLGTFAFILSMRRGDTMVENIDDLAGLSRTNGTAAFFLAVMFFSLAGVPPLAGFFAKFYVFLAAIEAELYPLAVIGVLASVVGAFYYLRIVKIMYFDEPAAPFERMGGELKAVLGVAGLIVLLFFVYPAPLVEAAGAAAKSLF</sequence>
<keyword evidence="5" id="KW-0520">NAD</keyword>
<feature type="transmembrane region" description="Helical" evidence="5">
    <location>
        <begin position="79"/>
        <end position="95"/>
    </location>
</feature>
<dbReference type="PANTHER" id="PTHR22773">
    <property type="entry name" value="NADH DEHYDROGENASE"/>
    <property type="match status" value="1"/>
</dbReference>
<organism evidence="8 9">
    <name type="scientific">Microbaculum marinum</name>
    <dbReference type="NCBI Taxonomy" id="1764581"/>
    <lineage>
        <taxon>Bacteria</taxon>
        <taxon>Pseudomonadati</taxon>
        <taxon>Pseudomonadota</taxon>
        <taxon>Alphaproteobacteria</taxon>
        <taxon>Hyphomicrobiales</taxon>
        <taxon>Tepidamorphaceae</taxon>
        <taxon>Microbaculum</taxon>
    </lineage>
</organism>
<feature type="transmembrane region" description="Helical" evidence="5">
    <location>
        <begin position="446"/>
        <end position="464"/>
    </location>
</feature>
<dbReference type="InterPro" id="IPR001750">
    <property type="entry name" value="ND/Mrp_TM"/>
</dbReference>
<keyword evidence="4 5" id="KW-0472">Membrane</keyword>
<dbReference type="GO" id="GO:0005886">
    <property type="term" value="C:plasma membrane"/>
    <property type="evidence" value="ECO:0007669"/>
    <property type="project" value="UniProtKB-SubCell"/>
</dbReference>
<comment type="caution">
    <text evidence="8">The sequence shown here is derived from an EMBL/GenBank/DDBJ whole genome shotgun (WGS) entry which is preliminary data.</text>
</comment>
<feature type="transmembrane region" description="Helical" evidence="5">
    <location>
        <begin position="12"/>
        <end position="32"/>
    </location>
</feature>
<comment type="similarity">
    <text evidence="5">Belongs to the complex I subunit 2 family.</text>
</comment>
<feature type="transmembrane region" description="Helical" evidence="5">
    <location>
        <begin position="39"/>
        <end position="59"/>
    </location>
</feature>
<comment type="function">
    <text evidence="5">NDH-1 shuttles electrons from NADH, via FMN and iron-sulfur (Fe-S) centers, to quinones in the respiratory chain. The immediate electron acceptor for the enzyme in this species is believed to be ubiquinone. Couples the redox reaction to proton translocation (for every two electrons transferred, four hydrogen ions are translocated across the cytoplasmic membrane), and thus conserves the redox energy in a proton gradient.</text>
</comment>
<keyword evidence="5" id="KW-0813">Transport</keyword>
<feature type="transmembrane region" description="Helical" evidence="5">
    <location>
        <begin position="324"/>
        <end position="346"/>
    </location>
</feature>
<protein>
    <recommendedName>
        <fullName evidence="5">NADH-quinone oxidoreductase subunit N</fullName>
        <ecNumber evidence="5">7.1.1.-</ecNumber>
    </recommendedName>
    <alternativeName>
        <fullName evidence="5">NADH dehydrogenase I subunit N</fullName>
    </alternativeName>
    <alternativeName>
        <fullName evidence="5">NDH-1 subunit N</fullName>
    </alternativeName>
</protein>
<evidence type="ECO:0000256" key="5">
    <source>
        <dbReference type="HAMAP-Rule" id="MF_00445"/>
    </source>
</evidence>
<dbReference type="NCBIfam" id="TIGR01770">
    <property type="entry name" value="NDH_I_N"/>
    <property type="match status" value="1"/>
</dbReference>
<evidence type="ECO:0000256" key="3">
    <source>
        <dbReference type="ARBA" id="ARBA00022989"/>
    </source>
</evidence>
<feature type="transmembrane region" description="Helical" evidence="5">
    <location>
        <begin position="274"/>
        <end position="293"/>
    </location>
</feature>
<evidence type="ECO:0000256" key="1">
    <source>
        <dbReference type="ARBA" id="ARBA00004127"/>
    </source>
</evidence>
<keyword evidence="5" id="KW-0830">Ubiquinone</keyword>
<dbReference type="GO" id="GO:0050136">
    <property type="term" value="F:NADH dehydrogenase (quinone) (non-electrogenic) activity"/>
    <property type="evidence" value="ECO:0007669"/>
    <property type="project" value="UniProtKB-UniRule"/>
</dbReference>